<evidence type="ECO:0000313" key="2">
    <source>
        <dbReference type="EMBL" id="KAK9774401.1"/>
    </source>
</evidence>
<gene>
    <name evidence="2" type="ORF">SCAR479_09006</name>
</gene>
<sequence length="714" mass="80472">METIRSPQNVAFHGPLTNRTNMKAESAPRTLEEQSREPVSPSLYSEDDGCLLESYTHTAKCEPHGRTCNTSEMQLPEWLPERTDEVRTAQHDNSQKQVNENKINDQDSHLGDSLSTMADRGEPMASGPKGRGKSSVKQEIEDHRLSGCQTASLDRSILFQQLNVGHNPEPEDRQWDEESLNSSYPDIEDDYSLDKILDYTLETFPRLQEGGLPPIWNLRPLVRELVAELAQAKPTGIFRSVTQRSHTSTESGQTSASDGTSSIQTSTNNNQVRNGKRRSAQDGNHNNQDDEDGDMGRKRNGPSKRRMTVSNGSAPGRQLFTCPFRCKDPKLFNIRDHPECARKVFDASKGEIAELRWEGVRLFDAPFFHCDTCKDVFKEHEFEKKESHVKAGACEFKDYPCSANPLDGIDFTTYQALKNRRGRLGNSPEDQYKGIWRLVFRGEKPDLGAGEWHLPLVEQFELQEEYIGSIEPLCEKLQTLALREFDPVQLNDLIRLHFKTTVDQCLQRTLGPSSAWQPPVMPKDNRIRNRQPHDSALGLLSDDVPSLEQPAYEPVVEMSTGRLDEVSHQHHDQGAMPGGTYSIDTPSGLYETLEMHRPSNGKPPALFDAWGNVVPVAANRTDDIWVPLLTDDWSTQPEPYTTIPSEYPTAQHEIYNTDAYDYNALSDIPLPRVPPGTMQHGGTQSYHRQSGQMEFSNTAYHSMASDTWSHAPSQ</sequence>
<feature type="compositionally biased region" description="Basic residues" evidence="1">
    <location>
        <begin position="298"/>
        <end position="307"/>
    </location>
</feature>
<protein>
    <submittedName>
        <fullName evidence="2">C2H2-type domain-containing protein</fullName>
    </submittedName>
</protein>
<dbReference type="EMBL" id="JARVKM010000042">
    <property type="protein sequence ID" value="KAK9774401.1"/>
    <property type="molecule type" value="Genomic_DNA"/>
</dbReference>
<accession>A0ABR2XLA4</accession>
<evidence type="ECO:0000313" key="3">
    <source>
        <dbReference type="Proteomes" id="UP001465668"/>
    </source>
</evidence>
<dbReference type="Proteomes" id="UP001465668">
    <property type="component" value="Unassembled WGS sequence"/>
</dbReference>
<evidence type="ECO:0000256" key="1">
    <source>
        <dbReference type="SAM" id="MobiDB-lite"/>
    </source>
</evidence>
<organism evidence="2 3">
    <name type="scientific">Seiridium cardinale</name>
    <dbReference type="NCBI Taxonomy" id="138064"/>
    <lineage>
        <taxon>Eukaryota</taxon>
        <taxon>Fungi</taxon>
        <taxon>Dikarya</taxon>
        <taxon>Ascomycota</taxon>
        <taxon>Pezizomycotina</taxon>
        <taxon>Sordariomycetes</taxon>
        <taxon>Xylariomycetidae</taxon>
        <taxon>Amphisphaeriales</taxon>
        <taxon>Sporocadaceae</taxon>
        <taxon>Seiridium</taxon>
    </lineage>
</organism>
<feature type="region of interest" description="Disordered" evidence="1">
    <location>
        <begin position="238"/>
        <end position="314"/>
    </location>
</feature>
<reference evidence="2 3" key="1">
    <citation type="submission" date="2024-02" db="EMBL/GenBank/DDBJ databases">
        <title>First draft genome assembly of two strains of Seiridium cardinale.</title>
        <authorList>
            <person name="Emiliani G."/>
            <person name="Scali E."/>
        </authorList>
    </citation>
    <scope>NUCLEOTIDE SEQUENCE [LARGE SCALE GENOMIC DNA]</scope>
    <source>
        <strain evidence="2 3">BM-138-000479</strain>
    </source>
</reference>
<comment type="caution">
    <text evidence="2">The sequence shown here is derived from an EMBL/GenBank/DDBJ whole genome shotgun (WGS) entry which is preliminary data.</text>
</comment>
<name>A0ABR2XLA4_9PEZI</name>
<feature type="region of interest" description="Disordered" evidence="1">
    <location>
        <begin position="86"/>
        <end position="136"/>
    </location>
</feature>
<dbReference type="PANTHER" id="PTHR38166:SF1">
    <property type="entry name" value="C2H2-TYPE DOMAIN-CONTAINING PROTEIN"/>
    <property type="match status" value="1"/>
</dbReference>
<keyword evidence="3" id="KW-1185">Reference proteome</keyword>
<proteinExistence type="predicted"/>
<feature type="region of interest" description="Disordered" evidence="1">
    <location>
        <begin position="1"/>
        <end position="46"/>
    </location>
</feature>
<feature type="compositionally biased region" description="Polar residues" evidence="1">
    <location>
        <begin position="240"/>
        <end position="273"/>
    </location>
</feature>
<dbReference type="PANTHER" id="PTHR38166">
    <property type="entry name" value="C2H2-TYPE DOMAIN-CONTAINING PROTEIN-RELATED"/>
    <property type="match status" value="1"/>
</dbReference>